<evidence type="ECO:0000256" key="12">
    <source>
        <dbReference type="ARBA" id="ARBA00022679"/>
    </source>
</evidence>
<dbReference type="GO" id="GO:0009507">
    <property type="term" value="C:chloroplast"/>
    <property type="evidence" value="ECO:0007669"/>
    <property type="project" value="UniProtKB-SubCell"/>
</dbReference>
<keyword evidence="8 22" id="KW-0489">Methyltransferase</keyword>
<feature type="transmembrane region" description="Helical" evidence="22">
    <location>
        <begin position="51"/>
        <end position="69"/>
    </location>
</feature>
<name>A0A8S9LT95_BRACR</name>
<dbReference type="Gene3D" id="3.40.50.620">
    <property type="entry name" value="HUPs"/>
    <property type="match status" value="1"/>
</dbReference>
<accession>A0A8S9LT95</accession>
<proteinExistence type="inferred from homology"/>
<organism evidence="24">
    <name type="scientific">Brassica cretica</name>
    <name type="common">Mustard</name>
    <dbReference type="NCBI Taxonomy" id="69181"/>
    <lineage>
        <taxon>Eukaryota</taxon>
        <taxon>Viridiplantae</taxon>
        <taxon>Streptophyta</taxon>
        <taxon>Embryophyta</taxon>
        <taxon>Tracheophyta</taxon>
        <taxon>Spermatophyta</taxon>
        <taxon>Magnoliopsida</taxon>
        <taxon>eudicotyledons</taxon>
        <taxon>Gunneridae</taxon>
        <taxon>Pentapetalae</taxon>
        <taxon>rosids</taxon>
        <taxon>malvids</taxon>
        <taxon>Brassicales</taxon>
        <taxon>Brassicaceae</taxon>
        <taxon>Brassiceae</taxon>
        <taxon>Brassica</taxon>
    </lineage>
</organism>
<evidence type="ECO:0000256" key="18">
    <source>
        <dbReference type="ARBA" id="ARBA00022840"/>
    </source>
</evidence>
<keyword evidence="20 22" id="KW-1133">Transmembrane helix</keyword>
<keyword evidence="13 22" id="KW-0949">S-adenosyl-L-methionine</keyword>
<dbReference type="GO" id="GO:0004671">
    <property type="term" value="F:protein C-terminal S-isoprenylcysteine carboxyl O-methyltransferase activity"/>
    <property type="evidence" value="ECO:0007669"/>
    <property type="project" value="UniProtKB-EC"/>
</dbReference>
<evidence type="ECO:0000256" key="19">
    <source>
        <dbReference type="ARBA" id="ARBA00022946"/>
    </source>
</evidence>
<evidence type="ECO:0000256" key="20">
    <source>
        <dbReference type="ARBA" id="ARBA00022989"/>
    </source>
</evidence>
<keyword evidence="11" id="KW-0288">FMN</keyword>
<protein>
    <recommendedName>
        <fullName evidence="22">Protein-S-isoprenylcysteine O-methyltransferase</fullName>
        <ecNumber evidence="22">2.1.1.100</ecNumber>
    </recommendedName>
</protein>
<dbReference type="InterPro" id="IPR025770">
    <property type="entry name" value="PPMT_MeTrfase"/>
</dbReference>
<feature type="domain" description="FAD synthetase" evidence="23">
    <location>
        <begin position="212"/>
        <end position="354"/>
    </location>
</feature>
<keyword evidence="16" id="KW-0547">Nucleotide-binding</keyword>
<evidence type="ECO:0000256" key="6">
    <source>
        <dbReference type="ARBA" id="ARBA00009140"/>
    </source>
</evidence>
<dbReference type="GO" id="GO:0006747">
    <property type="term" value="P:FAD biosynthetic process"/>
    <property type="evidence" value="ECO:0007669"/>
    <property type="project" value="UniProtKB-ARBA"/>
</dbReference>
<evidence type="ECO:0000256" key="2">
    <source>
        <dbReference type="ARBA" id="ARBA00003316"/>
    </source>
</evidence>
<dbReference type="PROSITE" id="PS51564">
    <property type="entry name" value="SAM_ICMT"/>
    <property type="match status" value="1"/>
</dbReference>
<comment type="cofactor">
    <cofactor evidence="1">
        <name>Mg(2+)</name>
        <dbReference type="ChEBI" id="CHEBI:18420"/>
    </cofactor>
</comment>
<dbReference type="InterPro" id="IPR014729">
    <property type="entry name" value="Rossmann-like_a/b/a_fold"/>
</dbReference>
<dbReference type="PANTHER" id="PTHR12714:SF9">
    <property type="entry name" value="PROTEIN-S-ISOPRENYLCYSTEINE O-METHYLTRANSFERASE"/>
    <property type="match status" value="1"/>
</dbReference>
<evidence type="ECO:0000256" key="14">
    <source>
        <dbReference type="ARBA" id="ARBA00022692"/>
    </source>
</evidence>
<dbReference type="GO" id="GO:0005789">
    <property type="term" value="C:endoplasmic reticulum membrane"/>
    <property type="evidence" value="ECO:0007669"/>
    <property type="project" value="UniProtKB-SubCell"/>
</dbReference>
<evidence type="ECO:0000256" key="13">
    <source>
        <dbReference type="ARBA" id="ARBA00022691"/>
    </source>
</evidence>
<comment type="function">
    <text evidence="2">Catalyzes the adenylation of flavin mononucleotide (FMN) to form flavin adenine dinucleotide (FAD) coenzyme.</text>
</comment>
<evidence type="ECO:0000256" key="11">
    <source>
        <dbReference type="ARBA" id="ARBA00022643"/>
    </source>
</evidence>
<evidence type="ECO:0000256" key="16">
    <source>
        <dbReference type="ARBA" id="ARBA00022741"/>
    </source>
</evidence>
<comment type="subcellular location">
    <subcellularLocation>
        <location evidence="22">Endoplasmic reticulum membrane</location>
        <topology evidence="22">Multi-pass membrane protein</topology>
    </subcellularLocation>
    <subcellularLocation>
        <location evidence="3">Membrane</location>
        <topology evidence="3">Multi-pass membrane protein</topology>
    </subcellularLocation>
    <subcellularLocation>
        <location evidence="4">Plastid</location>
        <location evidence="4">Chloroplast</location>
    </subcellularLocation>
</comment>
<evidence type="ECO:0000313" key="24">
    <source>
        <dbReference type="EMBL" id="KAF2611240.1"/>
    </source>
</evidence>
<dbReference type="InterPro" id="IPR007269">
    <property type="entry name" value="ICMT_MeTrfase"/>
</dbReference>
<dbReference type="PANTHER" id="PTHR12714">
    <property type="entry name" value="PROTEIN-S ISOPRENYLCYSTEINE O-METHYLTRANSFERASE"/>
    <property type="match status" value="1"/>
</dbReference>
<dbReference type="EMBL" id="QGKY02000089">
    <property type="protein sequence ID" value="KAF2611240.1"/>
    <property type="molecule type" value="Genomic_DNA"/>
</dbReference>
<dbReference type="GO" id="GO:0009231">
    <property type="term" value="P:riboflavin biosynthetic process"/>
    <property type="evidence" value="ECO:0007669"/>
    <property type="project" value="InterPro"/>
</dbReference>
<keyword evidence="22" id="KW-0256">Endoplasmic reticulum</keyword>
<evidence type="ECO:0000256" key="9">
    <source>
        <dbReference type="ARBA" id="ARBA00022630"/>
    </source>
</evidence>
<dbReference type="Gene3D" id="1.20.120.1630">
    <property type="match status" value="1"/>
</dbReference>
<comment type="catalytic activity">
    <reaction evidence="22">
        <text>[protein]-C-terminal S-[(2E,6E)-farnesyl]-L-cysteine + S-adenosyl-L-methionine = [protein]-C-terminal S-[(2E,6E)-farnesyl]-L-cysteine methyl ester + S-adenosyl-L-homocysteine</text>
        <dbReference type="Rhea" id="RHEA:21672"/>
        <dbReference type="Rhea" id="RHEA-COMP:12125"/>
        <dbReference type="Rhea" id="RHEA-COMP:12126"/>
        <dbReference type="ChEBI" id="CHEBI:57856"/>
        <dbReference type="ChEBI" id="CHEBI:59789"/>
        <dbReference type="ChEBI" id="CHEBI:90510"/>
        <dbReference type="ChEBI" id="CHEBI:90511"/>
        <dbReference type="EC" id="2.1.1.100"/>
    </reaction>
</comment>
<evidence type="ECO:0000256" key="7">
    <source>
        <dbReference type="ARBA" id="ARBA00022528"/>
    </source>
</evidence>
<evidence type="ECO:0000256" key="5">
    <source>
        <dbReference type="ARBA" id="ARBA00004726"/>
    </source>
</evidence>
<keyword evidence="12" id="KW-0808">Transferase</keyword>
<feature type="transmembrane region" description="Helical" evidence="22">
    <location>
        <begin position="12"/>
        <end position="30"/>
    </location>
</feature>
<evidence type="ECO:0000256" key="3">
    <source>
        <dbReference type="ARBA" id="ARBA00004141"/>
    </source>
</evidence>
<evidence type="ECO:0000256" key="17">
    <source>
        <dbReference type="ARBA" id="ARBA00022827"/>
    </source>
</evidence>
<keyword evidence="15" id="KW-0548">Nucleotidyltransferase</keyword>
<keyword evidence="10" id="KW-0934">Plastid</keyword>
<dbReference type="GO" id="GO:0032259">
    <property type="term" value="P:methylation"/>
    <property type="evidence" value="ECO:0007669"/>
    <property type="project" value="UniProtKB-KW"/>
</dbReference>
<evidence type="ECO:0000256" key="4">
    <source>
        <dbReference type="ARBA" id="ARBA00004229"/>
    </source>
</evidence>
<comment type="caution">
    <text evidence="22">Lacks conserved residue(s) required for the propagation of feature annotation.</text>
</comment>
<dbReference type="InterPro" id="IPR015864">
    <property type="entry name" value="FAD_synthase"/>
</dbReference>
<evidence type="ECO:0000256" key="8">
    <source>
        <dbReference type="ARBA" id="ARBA00022603"/>
    </source>
</evidence>
<keyword evidence="14 22" id="KW-0812">Transmembrane</keyword>
<evidence type="ECO:0000259" key="23">
    <source>
        <dbReference type="Pfam" id="PF06574"/>
    </source>
</evidence>
<feature type="transmembrane region" description="Helical" evidence="22">
    <location>
        <begin position="135"/>
        <end position="160"/>
    </location>
</feature>
<gene>
    <name evidence="24" type="ORF">F2Q70_00007212</name>
</gene>
<dbReference type="Pfam" id="PF04140">
    <property type="entry name" value="ICMT"/>
    <property type="match status" value="1"/>
</dbReference>
<dbReference type="EC" id="2.1.1.100" evidence="22"/>
<dbReference type="GO" id="GO:0005524">
    <property type="term" value="F:ATP binding"/>
    <property type="evidence" value="ECO:0007669"/>
    <property type="project" value="UniProtKB-KW"/>
</dbReference>
<comment type="cofactor">
    <cofactor evidence="22">
        <name>Zn(2+)</name>
        <dbReference type="ChEBI" id="CHEBI:29105"/>
    </cofactor>
    <text evidence="22">Divalent metal cations. Probably Zn(2+).</text>
</comment>
<sequence>MTEIFTDTGSRQLTQMFLAIIFFHTSEYILARAIHGPSRVTLSSLLITKHYAFAMLVSILEYLTEITLFPSLKQHWWISNFGLVMILLGEVLRKTAIITAGRSFTHLIKIRHEEHHRLVTRGVYRIVRHPSYSGFLVWSVGTQVMLCNPVSVVAFAVVVWKFFADRIPYEEHYLKQFFGRQYVEYAQRVHSGVPFREDDLELPADGSTPVSGGIVALGKFDALHVGHRELAIQASRVGTPYLLSFVGMAEVFGWEPRAPIVAKCDRKRVLTSWDSYCGNKAPVEYEIEFASVRHLTPRQFVEKLSKELRVCGVVAGENYRFGYKASGDASELVRLCEEYGIGAYIITSVMDKKQDSEKRDSGDSKDRGQVSSTRVRQALAAGDMSYVSELLGRAHRLILQVNNTGDMQSGRRISVPRSSVLNLPPGNGVYKACLVLADDEPSVPCSVVVDSSYIHVETEELLLCNSDLAREFLSVEFG</sequence>
<evidence type="ECO:0000256" key="22">
    <source>
        <dbReference type="RuleBase" id="RU362022"/>
    </source>
</evidence>
<evidence type="ECO:0000256" key="21">
    <source>
        <dbReference type="ARBA" id="ARBA00023136"/>
    </source>
</evidence>
<evidence type="ECO:0000256" key="10">
    <source>
        <dbReference type="ARBA" id="ARBA00022640"/>
    </source>
</evidence>
<keyword evidence="9" id="KW-0285">Flavoprotein</keyword>
<reference evidence="24" key="1">
    <citation type="submission" date="2019-12" db="EMBL/GenBank/DDBJ databases">
        <title>Genome sequencing and annotation of Brassica cretica.</title>
        <authorList>
            <person name="Studholme D.J."/>
            <person name="Sarris P.F."/>
        </authorList>
    </citation>
    <scope>NUCLEOTIDE SEQUENCE</scope>
    <source>
        <strain evidence="24">PFS-102/07</strain>
        <tissue evidence="24">Leaf</tissue>
    </source>
</reference>
<comment type="pathway">
    <text evidence="5">Cofactor biosynthesis; FAD biosynthesis; FAD from FMN: step 1/1.</text>
</comment>
<evidence type="ECO:0000256" key="15">
    <source>
        <dbReference type="ARBA" id="ARBA00022695"/>
    </source>
</evidence>
<dbReference type="SUPFAM" id="SSF52374">
    <property type="entry name" value="Nucleotidylyl transferase"/>
    <property type="match status" value="1"/>
</dbReference>
<keyword evidence="7" id="KW-0150">Chloroplast</keyword>
<comment type="similarity">
    <text evidence="6 22">Belongs to the class VI-like SAM-binding methyltransferase superfamily. Isoprenylcysteine carboxyl methyltransferase family.</text>
</comment>
<dbReference type="GO" id="GO:0003919">
    <property type="term" value="F:FMN adenylyltransferase activity"/>
    <property type="evidence" value="ECO:0007669"/>
    <property type="project" value="InterPro"/>
</dbReference>
<evidence type="ECO:0000256" key="1">
    <source>
        <dbReference type="ARBA" id="ARBA00001946"/>
    </source>
</evidence>
<keyword evidence="17" id="KW-0274">FAD</keyword>
<keyword evidence="18" id="KW-0067">ATP-binding</keyword>
<dbReference type="Pfam" id="PF06574">
    <property type="entry name" value="FAD_syn"/>
    <property type="match status" value="1"/>
</dbReference>
<keyword evidence="19" id="KW-0809">Transit peptide</keyword>
<dbReference type="FunFam" id="3.40.50.620:FF:000307">
    <property type="entry name" value="FAD synthetase 1, chloroplastic"/>
    <property type="match status" value="1"/>
</dbReference>
<comment type="caution">
    <text evidence="24">The sequence shown here is derived from an EMBL/GenBank/DDBJ whole genome shotgun (WGS) entry which is preliminary data.</text>
</comment>
<dbReference type="AlphaFoldDB" id="A0A8S9LT95"/>
<keyword evidence="21 22" id="KW-0472">Membrane</keyword>